<sequence length="542" mass="56647">MPEARSWQVREWLSHRLSRGRRELDRMRGRALREWNRVHGRALREWNRVRARGRREWRGMPREQQRTWQLVAVSAATGLAVAVVSVLVAGPWDGGRRTAERARAAEDGAPGERPGGPERPAPSASPVLAALGARPAPRSPDSGGDAVPPPTGAGLADTLEPLLKDPALGDERSVAVMDVTTGQQVFGAKAGTATVPASTIKLATGAAALSALGPDHRIRTSVVAGAGKNDIVLVGGGDPTLTARAVKGDDHPAALRQLADDTARALKKRGAGPYRLGYDTSLYSGPKLHTIGPNENLSPVVPLMADEGRKDDSDHGPAPRAEDPAADAAGSFAAMLRDRGVEVKGEPRAREAAKGARTVASVRSQPLSSLVERMLTTSDNDIAEALARQTALAAGEPAGFEGGAKAVTQRLRKLGLPLGGVRIADGSGLDRADHVSAGLLAQVLVRAADRDHPELRSLLTGLPVAGFTGTLRTRYAQDAVGRGVVRAKTGTLTGVNTLAGSVVDADGRLLVFAFMTNGTTDATGAQRALDRMASALANCGCR</sequence>
<feature type="compositionally biased region" description="Basic and acidic residues" evidence="3">
    <location>
        <begin position="306"/>
        <end position="323"/>
    </location>
</feature>
<feature type="region of interest" description="Disordered" evidence="3">
    <location>
        <begin position="95"/>
        <end position="158"/>
    </location>
</feature>
<evidence type="ECO:0000313" key="6">
    <source>
        <dbReference type="Proteomes" id="UP000530530"/>
    </source>
</evidence>
<dbReference type="Gene3D" id="3.40.710.10">
    <property type="entry name" value="DD-peptidase/beta-lactamase superfamily"/>
    <property type="match status" value="2"/>
</dbReference>
<gene>
    <name evidence="5" type="ORF">BJY27_005468</name>
</gene>
<keyword evidence="4" id="KW-0812">Transmembrane</keyword>
<dbReference type="EC" id="3.4.21.-" evidence="5"/>
<dbReference type="InterPro" id="IPR012338">
    <property type="entry name" value="Beta-lactam/transpept-like"/>
</dbReference>
<keyword evidence="4" id="KW-1133">Transmembrane helix</keyword>
<evidence type="ECO:0000256" key="3">
    <source>
        <dbReference type="SAM" id="MobiDB-lite"/>
    </source>
</evidence>
<accession>A0ABR6LQ81</accession>
<dbReference type="Pfam" id="PF02113">
    <property type="entry name" value="Peptidase_S13"/>
    <property type="match status" value="2"/>
</dbReference>
<dbReference type="NCBIfam" id="TIGR00666">
    <property type="entry name" value="PBP4"/>
    <property type="match status" value="1"/>
</dbReference>
<protein>
    <submittedName>
        <fullName evidence="5">D-alanyl-D-alanine carboxypeptidase/D-alanyl-D-alanine-endopeptidase (Penicillin-binding protein 4)</fullName>
        <ecNumber evidence="5">3.4.16.4</ecNumber>
        <ecNumber evidence="5">3.4.21.-</ecNumber>
    </submittedName>
</protein>
<name>A0ABR6LQ81_9ACTN</name>
<dbReference type="SUPFAM" id="SSF56601">
    <property type="entry name" value="beta-lactamase/transpeptidase-like"/>
    <property type="match status" value="1"/>
</dbReference>
<keyword evidence="5" id="KW-0121">Carboxypeptidase</keyword>
<evidence type="ECO:0000256" key="4">
    <source>
        <dbReference type="SAM" id="Phobius"/>
    </source>
</evidence>
<dbReference type="PANTHER" id="PTHR30023">
    <property type="entry name" value="D-ALANYL-D-ALANINE CARBOXYPEPTIDASE"/>
    <property type="match status" value="1"/>
</dbReference>
<feature type="compositionally biased region" description="Low complexity" evidence="3">
    <location>
        <begin position="121"/>
        <end position="133"/>
    </location>
</feature>
<reference evidence="5 6" key="1">
    <citation type="submission" date="2020-08" db="EMBL/GenBank/DDBJ databases">
        <title>Sequencing the genomes of 1000 actinobacteria strains.</title>
        <authorList>
            <person name="Klenk H.-P."/>
        </authorList>
    </citation>
    <scope>NUCLEOTIDE SEQUENCE [LARGE SCALE GENOMIC DNA]</scope>
    <source>
        <strain evidence="5 6">DSM 41530</strain>
    </source>
</reference>
<evidence type="ECO:0000313" key="5">
    <source>
        <dbReference type="EMBL" id="MBB4784507.1"/>
    </source>
</evidence>
<keyword evidence="2 5" id="KW-0378">Hydrolase</keyword>
<evidence type="ECO:0000256" key="1">
    <source>
        <dbReference type="ARBA" id="ARBA00006096"/>
    </source>
</evidence>
<dbReference type="PRINTS" id="PR00922">
    <property type="entry name" value="DADACBPTASE3"/>
</dbReference>
<dbReference type="EMBL" id="JACHNG010000001">
    <property type="protein sequence ID" value="MBB4784507.1"/>
    <property type="molecule type" value="Genomic_DNA"/>
</dbReference>
<dbReference type="InterPro" id="IPR000667">
    <property type="entry name" value="Peptidase_S13"/>
</dbReference>
<dbReference type="PANTHER" id="PTHR30023:SF0">
    <property type="entry name" value="PENICILLIN-SENSITIVE CARBOXYPEPTIDASE A"/>
    <property type="match status" value="1"/>
</dbReference>
<organism evidence="5 6">
    <name type="scientific">Streptomyces rapamycinicus</name>
    <dbReference type="NCBI Taxonomy" id="1226757"/>
    <lineage>
        <taxon>Bacteria</taxon>
        <taxon>Bacillati</taxon>
        <taxon>Actinomycetota</taxon>
        <taxon>Actinomycetes</taxon>
        <taxon>Kitasatosporales</taxon>
        <taxon>Streptomycetaceae</taxon>
        <taxon>Streptomyces</taxon>
        <taxon>Streptomyces violaceusniger group</taxon>
    </lineage>
</organism>
<feature type="region of interest" description="Disordered" evidence="3">
    <location>
        <begin position="305"/>
        <end position="327"/>
    </location>
</feature>
<dbReference type="RefSeq" id="WP_121824447.1">
    <property type="nucleotide sequence ID" value="NZ_JACHNG010000001.1"/>
</dbReference>
<comment type="caution">
    <text evidence="5">The sequence shown here is derived from an EMBL/GenBank/DDBJ whole genome shotgun (WGS) entry which is preliminary data.</text>
</comment>
<evidence type="ECO:0000256" key="2">
    <source>
        <dbReference type="ARBA" id="ARBA00022801"/>
    </source>
</evidence>
<dbReference type="GO" id="GO:0009002">
    <property type="term" value="F:serine-type D-Ala-D-Ala carboxypeptidase activity"/>
    <property type="evidence" value="ECO:0007669"/>
    <property type="project" value="UniProtKB-EC"/>
</dbReference>
<feature type="compositionally biased region" description="Basic and acidic residues" evidence="3">
    <location>
        <begin position="95"/>
        <end position="106"/>
    </location>
</feature>
<keyword evidence="6" id="KW-1185">Reference proteome</keyword>
<keyword evidence="4" id="KW-0472">Membrane</keyword>
<dbReference type="EC" id="3.4.16.4" evidence="5"/>
<dbReference type="Proteomes" id="UP000530530">
    <property type="component" value="Unassembled WGS sequence"/>
</dbReference>
<proteinExistence type="inferred from homology"/>
<keyword evidence="5" id="KW-0645">Protease</keyword>
<comment type="similarity">
    <text evidence="1">Belongs to the peptidase S13 family.</text>
</comment>
<feature type="transmembrane region" description="Helical" evidence="4">
    <location>
        <begin position="70"/>
        <end position="92"/>
    </location>
</feature>